<feature type="region of interest" description="Disordered" evidence="1">
    <location>
        <begin position="101"/>
        <end position="155"/>
    </location>
</feature>
<dbReference type="RefSeq" id="WP_008122579.1">
    <property type="nucleotide sequence ID" value="NZ_ADEF01000013.1"/>
</dbReference>
<proteinExistence type="predicted"/>
<protein>
    <recommendedName>
        <fullName evidence="4">DUF3127 domain-containing protein</fullName>
    </recommendedName>
</protein>
<evidence type="ECO:0000256" key="1">
    <source>
        <dbReference type="SAM" id="MobiDB-lite"/>
    </source>
</evidence>
<dbReference type="SUPFAM" id="SSF50249">
    <property type="entry name" value="Nucleic acid-binding proteins"/>
    <property type="match status" value="1"/>
</dbReference>
<reference evidence="2 3" key="1">
    <citation type="submission" date="2009-12" db="EMBL/GenBank/DDBJ databases">
        <title>Genome Sequence of Prevotella timonensis CRIS 5C-B1.</title>
        <authorList>
            <person name="Durkin A.S."/>
            <person name="Madupu R."/>
            <person name="Torralba M."/>
            <person name="Methe B."/>
            <person name="Sutton G."/>
            <person name="Strausberg R.L."/>
            <person name="Nelson K.E."/>
        </authorList>
    </citation>
    <scope>NUCLEOTIDE SEQUENCE [LARGE SCALE GENOMIC DNA]</scope>
    <source>
        <strain evidence="2 3">CRIS 5C-B1</strain>
    </source>
</reference>
<dbReference type="Proteomes" id="UP000004001">
    <property type="component" value="Unassembled WGS sequence"/>
</dbReference>
<gene>
    <name evidence="2" type="ORF">HMPREF9019_0910</name>
</gene>
<dbReference type="AlphaFoldDB" id="D1VXH4"/>
<evidence type="ECO:0000313" key="3">
    <source>
        <dbReference type="Proteomes" id="UP000004001"/>
    </source>
</evidence>
<comment type="caution">
    <text evidence="2">The sequence shown here is derived from an EMBL/GenBank/DDBJ whole genome shotgun (WGS) entry which is preliminary data.</text>
</comment>
<dbReference type="Pfam" id="PF11325">
    <property type="entry name" value="DUF3127"/>
    <property type="match status" value="1"/>
</dbReference>
<dbReference type="InterPro" id="IPR012340">
    <property type="entry name" value="NA-bd_OB-fold"/>
</dbReference>
<dbReference type="InterPro" id="IPR021474">
    <property type="entry name" value="DUF3127"/>
</dbReference>
<accession>D1VXH4</accession>
<dbReference type="EMBL" id="ADEF01000013">
    <property type="protein sequence ID" value="EFA98134.1"/>
    <property type="molecule type" value="Genomic_DNA"/>
</dbReference>
<sequence length="155" mass="17253">MANQISGKVLIIDDAISIPTRSGNTFTKRQIVLDVSHYDSMTGQKFENYPAFDFVGNRVNELDNFKVGDLVTISFALNGRPFEKDGKTTYFTSVNGYKIEPYQRPNGSYQQSNVSQDNNSTPLSTQQTTSGQNEQPFPPKVDDSGAPKNEDDLPF</sequence>
<evidence type="ECO:0000313" key="2">
    <source>
        <dbReference type="EMBL" id="EFA98134.1"/>
    </source>
</evidence>
<feature type="compositionally biased region" description="Polar residues" evidence="1">
    <location>
        <begin position="105"/>
        <end position="135"/>
    </location>
</feature>
<organism evidence="2 3">
    <name type="scientific">Hoylesella timonensis CRIS 5C-B1</name>
    <dbReference type="NCBI Taxonomy" id="679189"/>
    <lineage>
        <taxon>Bacteria</taxon>
        <taxon>Pseudomonadati</taxon>
        <taxon>Bacteroidota</taxon>
        <taxon>Bacteroidia</taxon>
        <taxon>Bacteroidales</taxon>
        <taxon>Prevotellaceae</taxon>
        <taxon>Hoylesella</taxon>
    </lineage>
</organism>
<keyword evidence="3" id="KW-1185">Reference proteome</keyword>
<feature type="compositionally biased region" description="Basic and acidic residues" evidence="1">
    <location>
        <begin position="140"/>
        <end position="155"/>
    </location>
</feature>
<evidence type="ECO:0008006" key="4">
    <source>
        <dbReference type="Google" id="ProtNLM"/>
    </source>
</evidence>
<name>D1VXH4_9BACT</name>